<dbReference type="InterPro" id="IPR012675">
    <property type="entry name" value="Beta-grasp_dom_sf"/>
</dbReference>
<organism evidence="1 2">
    <name type="scientific">Micromonospora narathiwatensis</name>
    <dbReference type="NCBI Taxonomy" id="299146"/>
    <lineage>
        <taxon>Bacteria</taxon>
        <taxon>Bacillati</taxon>
        <taxon>Actinomycetota</taxon>
        <taxon>Actinomycetes</taxon>
        <taxon>Micromonosporales</taxon>
        <taxon>Micromonosporaceae</taxon>
        <taxon>Micromonospora</taxon>
    </lineage>
</organism>
<evidence type="ECO:0000313" key="2">
    <source>
        <dbReference type="Proteomes" id="UP000198765"/>
    </source>
</evidence>
<dbReference type="SUPFAM" id="SSF54285">
    <property type="entry name" value="MoaD/ThiS"/>
    <property type="match status" value="1"/>
</dbReference>
<evidence type="ECO:0008006" key="3">
    <source>
        <dbReference type="Google" id="ProtNLM"/>
    </source>
</evidence>
<reference evidence="1 2" key="1">
    <citation type="submission" date="2016-06" db="EMBL/GenBank/DDBJ databases">
        <authorList>
            <person name="Kjaerup R.B."/>
            <person name="Dalgaard T.S."/>
            <person name="Juul-Madsen H.R."/>
        </authorList>
    </citation>
    <scope>NUCLEOTIDE SEQUENCE [LARGE SCALE GENOMIC DNA]</scope>
    <source>
        <strain evidence="1 2">DSM 45248</strain>
    </source>
</reference>
<dbReference type="InterPro" id="IPR016155">
    <property type="entry name" value="Mopterin_synth/thiamin_S_b"/>
</dbReference>
<protein>
    <recommendedName>
        <fullName evidence="3">ThiS family protein</fullName>
    </recommendedName>
</protein>
<dbReference type="OrthoDB" id="3482007at2"/>
<dbReference type="PATRIC" id="fig|299146.4.peg.2797"/>
<accession>A0A1A8ZRI3</accession>
<dbReference type="EMBL" id="LT594324">
    <property type="protein sequence ID" value="SBT46720.1"/>
    <property type="molecule type" value="Genomic_DNA"/>
</dbReference>
<dbReference type="Proteomes" id="UP000198765">
    <property type="component" value="Chromosome I"/>
</dbReference>
<dbReference type="Gene3D" id="3.10.20.30">
    <property type="match status" value="1"/>
</dbReference>
<dbReference type="AlphaFoldDB" id="A0A1A8ZRI3"/>
<proteinExistence type="predicted"/>
<gene>
    <name evidence="1" type="ORF">GA0070621_2698</name>
</gene>
<dbReference type="RefSeq" id="WP_091195260.1">
    <property type="nucleotide sequence ID" value="NZ_LT594324.1"/>
</dbReference>
<name>A0A1A8ZRI3_9ACTN</name>
<sequence>MVRIVVPAVWTPQGRTDFEGTAGPLDEVIRDFAACHPQFARRLLDADGTPLRYLNICLDDDMIPRHQRVGATVGPDTVVTIISPMAGG</sequence>
<evidence type="ECO:0000313" key="1">
    <source>
        <dbReference type="EMBL" id="SBT46720.1"/>
    </source>
</evidence>
<keyword evidence="2" id="KW-1185">Reference proteome</keyword>